<accession>A0A1H4FKF6</accession>
<dbReference type="InterPro" id="IPR058245">
    <property type="entry name" value="NreC/VraR/RcsB-like_REC"/>
</dbReference>
<dbReference type="InterPro" id="IPR011006">
    <property type="entry name" value="CheY-like_superfamily"/>
</dbReference>
<dbReference type="SMART" id="SM00421">
    <property type="entry name" value="HTH_LUXR"/>
    <property type="match status" value="1"/>
</dbReference>
<dbReference type="AlphaFoldDB" id="A0A1H4FKF6"/>
<dbReference type="SUPFAM" id="SSF52172">
    <property type="entry name" value="CheY-like"/>
    <property type="match status" value="1"/>
</dbReference>
<keyword evidence="7" id="KW-1185">Reference proteome</keyword>
<evidence type="ECO:0000256" key="3">
    <source>
        <dbReference type="PROSITE-ProRule" id="PRU00169"/>
    </source>
</evidence>
<evidence type="ECO:0000259" key="5">
    <source>
        <dbReference type="PROSITE" id="PS50110"/>
    </source>
</evidence>
<dbReference type="GO" id="GO:0000160">
    <property type="term" value="P:phosphorelay signal transduction system"/>
    <property type="evidence" value="ECO:0007669"/>
    <property type="project" value="InterPro"/>
</dbReference>
<dbReference type="Pfam" id="PF00196">
    <property type="entry name" value="GerE"/>
    <property type="match status" value="1"/>
</dbReference>
<name>A0A1H4FKF6_9FLAO</name>
<dbReference type="SUPFAM" id="SSF46894">
    <property type="entry name" value="C-terminal effector domain of the bipartite response regulators"/>
    <property type="match status" value="1"/>
</dbReference>
<proteinExistence type="predicted"/>
<dbReference type="Pfam" id="PF00072">
    <property type="entry name" value="Response_reg"/>
    <property type="match status" value="1"/>
</dbReference>
<dbReference type="InterPro" id="IPR001789">
    <property type="entry name" value="Sig_transdc_resp-reg_receiver"/>
</dbReference>
<dbReference type="PRINTS" id="PR00038">
    <property type="entry name" value="HTHLUXR"/>
</dbReference>
<dbReference type="EMBL" id="FNRD01000013">
    <property type="protein sequence ID" value="SEA97228.1"/>
    <property type="molecule type" value="Genomic_DNA"/>
</dbReference>
<dbReference type="CDD" id="cd17535">
    <property type="entry name" value="REC_NarL-like"/>
    <property type="match status" value="1"/>
</dbReference>
<reference evidence="7" key="1">
    <citation type="submission" date="2016-10" db="EMBL/GenBank/DDBJ databases">
        <authorList>
            <person name="Varghese N."/>
            <person name="Submissions S."/>
        </authorList>
    </citation>
    <scope>NUCLEOTIDE SEQUENCE [LARGE SCALE GENOMIC DNA]</scope>
    <source>
        <strain evidence="7">DSM 22376</strain>
    </source>
</reference>
<dbReference type="Gene3D" id="3.40.50.2300">
    <property type="match status" value="1"/>
</dbReference>
<evidence type="ECO:0000259" key="4">
    <source>
        <dbReference type="PROSITE" id="PS50043"/>
    </source>
</evidence>
<dbReference type="STRING" id="150146.SAMN05443667_113153"/>
<feature type="domain" description="HTH luxR-type" evidence="4">
    <location>
        <begin position="150"/>
        <end position="215"/>
    </location>
</feature>
<keyword evidence="2" id="KW-0238">DNA-binding</keyword>
<evidence type="ECO:0000256" key="1">
    <source>
        <dbReference type="ARBA" id="ARBA00022553"/>
    </source>
</evidence>
<organism evidence="6 7">
    <name type="scientific">Flavobacterium gillisiae</name>
    <dbReference type="NCBI Taxonomy" id="150146"/>
    <lineage>
        <taxon>Bacteria</taxon>
        <taxon>Pseudomonadati</taxon>
        <taxon>Bacteroidota</taxon>
        <taxon>Flavobacteriia</taxon>
        <taxon>Flavobacteriales</taxon>
        <taxon>Flavobacteriaceae</taxon>
        <taxon>Flavobacterium</taxon>
    </lineage>
</organism>
<dbReference type="RefSeq" id="WP_091092721.1">
    <property type="nucleotide sequence ID" value="NZ_FNRD01000013.1"/>
</dbReference>
<dbReference type="PROSITE" id="PS50110">
    <property type="entry name" value="RESPONSE_REGULATORY"/>
    <property type="match status" value="1"/>
</dbReference>
<dbReference type="PANTHER" id="PTHR43214">
    <property type="entry name" value="TWO-COMPONENT RESPONSE REGULATOR"/>
    <property type="match status" value="1"/>
</dbReference>
<keyword evidence="1 3" id="KW-0597">Phosphoprotein</keyword>
<feature type="domain" description="Response regulatory" evidence="5">
    <location>
        <begin position="6"/>
        <end position="124"/>
    </location>
</feature>
<dbReference type="CDD" id="cd06170">
    <property type="entry name" value="LuxR_C_like"/>
    <property type="match status" value="1"/>
</dbReference>
<dbReference type="PANTHER" id="PTHR43214:SF43">
    <property type="entry name" value="TWO-COMPONENT RESPONSE REGULATOR"/>
    <property type="match status" value="1"/>
</dbReference>
<evidence type="ECO:0000313" key="6">
    <source>
        <dbReference type="EMBL" id="SEA97228.1"/>
    </source>
</evidence>
<evidence type="ECO:0000256" key="2">
    <source>
        <dbReference type="ARBA" id="ARBA00023125"/>
    </source>
</evidence>
<dbReference type="InterPro" id="IPR000792">
    <property type="entry name" value="Tscrpt_reg_LuxR_C"/>
</dbReference>
<dbReference type="Proteomes" id="UP000198951">
    <property type="component" value="Unassembled WGS sequence"/>
</dbReference>
<dbReference type="SMART" id="SM00448">
    <property type="entry name" value="REC"/>
    <property type="match status" value="1"/>
</dbReference>
<protein>
    <submittedName>
        <fullName evidence="6">Two component transcriptional regulator, LuxR family</fullName>
    </submittedName>
</protein>
<dbReference type="PROSITE" id="PS50043">
    <property type="entry name" value="HTH_LUXR_2"/>
    <property type="match status" value="1"/>
</dbReference>
<evidence type="ECO:0000313" key="7">
    <source>
        <dbReference type="Proteomes" id="UP000198951"/>
    </source>
</evidence>
<dbReference type="InterPro" id="IPR039420">
    <property type="entry name" value="WalR-like"/>
</dbReference>
<feature type="modified residue" description="4-aspartylphosphate" evidence="3">
    <location>
        <position position="59"/>
    </location>
</feature>
<dbReference type="GO" id="GO:0003677">
    <property type="term" value="F:DNA binding"/>
    <property type="evidence" value="ECO:0007669"/>
    <property type="project" value="UniProtKB-KW"/>
</dbReference>
<dbReference type="GO" id="GO:0006355">
    <property type="term" value="P:regulation of DNA-templated transcription"/>
    <property type="evidence" value="ECO:0007669"/>
    <property type="project" value="InterPro"/>
</dbReference>
<sequence>MNDTIKIVLVDDEVLFRKGISFLLGREENIEIIHEASNGLELISFLKESSQLPDIIITDLKMPLLNGVEATKIIHKEFPQIKIIALTSYDSKSFVANMIDIGAVSYIVKNATPQELLRTIHEVANKGFYYNDTVMKIIQDTVLTSKNNKSKLDSGFLTSRELEVLQLICNQKTTIEIGEKLFISPRTVEGHRNNLLLKTESRNIAGLVVFAIQNEIASITI</sequence>
<gene>
    <name evidence="6" type="ORF">SAMN05443667_113153</name>
</gene>
<dbReference type="InterPro" id="IPR016032">
    <property type="entry name" value="Sig_transdc_resp-reg_C-effctor"/>
</dbReference>
<dbReference type="OrthoDB" id="9797341at2"/>